<dbReference type="GO" id="GO:0008658">
    <property type="term" value="F:penicillin binding"/>
    <property type="evidence" value="ECO:0007669"/>
    <property type="project" value="InterPro"/>
</dbReference>
<dbReference type="PANTHER" id="PTHR32282">
    <property type="entry name" value="BINDING PROTEIN TRANSPEPTIDASE, PUTATIVE-RELATED"/>
    <property type="match status" value="1"/>
</dbReference>
<keyword evidence="11 17" id="KW-1133">Transmembrane helix</keyword>
<dbReference type="InterPro" id="IPR001264">
    <property type="entry name" value="Glyco_trans_51"/>
</dbReference>
<dbReference type="KEGG" id="elio:KO353_10160"/>
<evidence type="ECO:0000256" key="14">
    <source>
        <dbReference type="ARBA" id="ARBA00023316"/>
    </source>
</evidence>
<dbReference type="GO" id="GO:0071555">
    <property type="term" value="P:cell wall organization"/>
    <property type="evidence" value="ECO:0007669"/>
    <property type="project" value="UniProtKB-KW"/>
</dbReference>
<evidence type="ECO:0000256" key="12">
    <source>
        <dbReference type="ARBA" id="ARBA00023136"/>
    </source>
</evidence>
<reference evidence="21" key="1">
    <citation type="submission" date="2021-06" db="EMBL/GenBank/DDBJ databases">
        <title>Elioraea tepida, sp. nov., a moderately thermophilic aerobic anoxygenic phototrophic bacterium isolated from an alkaline siliceous hot spring mat community in Yellowstone National Park, WY, USA.</title>
        <authorList>
            <person name="Saini M.K."/>
            <person name="Yoshida S."/>
            <person name="Sebastian A."/>
            <person name="Hirose S."/>
            <person name="Hara E."/>
            <person name="Tamaki H."/>
            <person name="Soulier N.T."/>
            <person name="Albert I."/>
            <person name="Hanada S."/>
            <person name="Bryant D.A."/>
            <person name="Tank M."/>
        </authorList>
    </citation>
    <scope>NUCLEOTIDE SEQUENCE</scope>
    <source>
        <strain evidence="21">MS-P2</strain>
    </source>
</reference>
<evidence type="ECO:0000259" key="19">
    <source>
        <dbReference type="Pfam" id="PF00912"/>
    </source>
</evidence>
<dbReference type="GO" id="GO:0046677">
    <property type="term" value="P:response to antibiotic"/>
    <property type="evidence" value="ECO:0007669"/>
    <property type="project" value="UniProtKB-KW"/>
</dbReference>
<comment type="pathway">
    <text evidence="2">Cell wall biogenesis; peptidoglycan biosynthesis.</text>
</comment>
<feature type="domain" description="Penicillin-binding protein OB-like" evidence="20">
    <location>
        <begin position="368"/>
        <end position="507"/>
    </location>
</feature>
<proteinExistence type="inferred from homology"/>
<evidence type="ECO:0000256" key="16">
    <source>
        <dbReference type="SAM" id="MobiDB-lite"/>
    </source>
</evidence>
<keyword evidence="13" id="KW-0046">Antibiotic resistance</keyword>
<dbReference type="GO" id="GO:0009252">
    <property type="term" value="P:peptidoglycan biosynthetic process"/>
    <property type="evidence" value="ECO:0007669"/>
    <property type="project" value="UniProtKB-KW"/>
</dbReference>
<evidence type="ECO:0000256" key="7">
    <source>
        <dbReference type="ARBA" id="ARBA00022692"/>
    </source>
</evidence>
<keyword evidence="10" id="KW-0573">Peptidoglycan synthesis</keyword>
<evidence type="ECO:0000259" key="20">
    <source>
        <dbReference type="Pfam" id="PF17092"/>
    </source>
</evidence>
<dbReference type="RefSeq" id="WP_218284563.1">
    <property type="nucleotide sequence ID" value="NZ_CP076448.1"/>
</dbReference>
<sequence>MRADEPLANRRPAARRASGPPEEVLGDQSGPTGAKPARPRRRRRGVIVRLVYGLVGLAMVLVVLGGLGAVAAWQHFARDLPDHERLADYEPPVMSRVYAGDSRLLAELATERRVFVPIVAIPKLVQDAFISAEDQNFWSHPGIDPLAILRAAVTNLQQMGQGRRPVGASTITQQVAKNMLLGNEVTLERKLREAILAIRIEQALSKERILELYLNEIFLGQGAYGVAAAAMTYFGKALDELTPAEVAFLAALPKAPNNYNPFRFPEAAKGRRDWVLDRMAEDGALTAEAAAAAKAEPIVVRPGRFAERVQAEYFAEEVRRQLIDRFGAEATTQGGLTVRTSLDPAMQAAADRALREGLMAWDRRRGGWRGPIARIELSPAELRTGWMEALAALPRPAGALAAWHTAVVLELGAEEARLGLLERGPRPGVPAQPRVLPLPFSELAWARRALPEQRLGPAPRRPADVLAVGDVVLVEVLPAEPPLPAQRGRPARPPLPERLALRQIPEIEGALVALDPNTGRVLALSGGWSFERSWFNRVTQANRQPGSSFKPFVYLAALEQNLSPVQRILDAPFVVDMGPGLGRWRPTNYNAGEFGGPTPMRVGMEKSKNLMTIRLAELVGLENVASVAARTGVMPNMPRTYAMALGAGETTVLRMAAAYATFANGGRAVTPTLIDTVQDRNGRVLFRADARVCDRCSEESPSATPPEAPDNRPQATDPASAYQMVSMLQGVIQRGTGGRAAIDRPAAGKTGTTNDFLDAWFVGFTPDLVTAVWVGFDEPRPLGNNETGGLVAAPIFAAFMREALAGRPALPFRIPPGLRLVRINAETGEPAGPGDRNTLIEAFKPGTEPGAAGAASGVLAGVGAGPAEAEGPALPSRRPAAALDAGLGGLY</sequence>
<keyword evidence="14" id="KW-0961">Cell wall biogenesis/degradation</keyword>
<evidence type="ECO:0000256" key="8">
    <source>
        <dbReference type="ARBA" id="ARBA00022960"/>
    </source>
</evidence>
<comment type="pathway">
    <text evidence="15">Glycan biosynthesis.</text>
</comment>
<evidence type="ECO:0000256" key="10">
    <source>
        <dbReference type="ARBA" id="ARBA00022984"/>
    </source>
</evidence>
<organism evidence="21 22">
    <name type="scientific">Elioraea tepida</name>
    <dbReference type="NCBI Taxonomy" id="2843330"/>
    <lineage>
        <taxon>Bacteria</taxon>
        <taxon>Pseudomonadati</taxon>
        <taxon>Pseudomonadota</taxon>
        <taxon>Alphaproteobacteria</taxon>
        <taxon>Acetobacterales</taxon>
        <taxon>Elioraeaceae</taxon>
        <taxon>Elioraea</taxon>
    </lineage>
</organism>
<feature type="domain" description="Glycosyl transferase family 51" evidence="19">
    <location>
        <begin position="103"/>
        <end position="279"/>
    </location>
</feature>
<protein>
    <recommendedName>
        <fullName evidence="5">Penicillin-binding protein 1A</fullName>
    </recommendedName>
</protein>
<evidence type="ECO:0000256" key="4">
    <source>
        <dbReference type="ARBA" id="ARBA00007739"/>
    </source>
</evidence>
<dbReference type="GO" id="GO:0008360">
    <property type="term" value="P:regulation of cell shape"/>
    <property type="evidence" value="ECO:0007669"/>
    <property type="project" value="UniProtKB-KW"/>
</dbReference>
<dbReference type="Pfam" id="PF00905">
    <property type="entry name" value="Transpeptidase"/>
    <property type="match status" value="1"/>
</dbReference>
<dbReference type="Pfam" id="PF17092">
    <property type="entry name" value="PCB_OB"/>
    <property type="match status" value="1"/>
</dbReference>
<feature type="domain" description="Penicillin-binding protein transpeptidase" evidence="18">
    <location>
        <begin position="509"/>
        <end position="800"/>
    </location>
</feature>
<keyword evidence="12 17" id="KW-0472">Membrane</keyword>
<dbReference type="FunFam" id="1.10.3810.10:FF:000003">
    <property type="entry name" value="Penicillin-binding protein 1a"/>
    <property type="match status" value="1"/>
</dbReference>
<keyword evidence="6" id="KW-0808">Transferase</keyword>
<evidence type="ECO:0000256" key="2">
    <source>
        <dbReference type="ARBA" id="ARBA00004752"/>
    </source>
</evidence>
<evidence type="ECO:0000259" key="18">
    <source>
        <dbReference type="Pfam" id="PF00905"/>
    </source>
</evidence>
<comment type="similarity">
    <text evidence="3">In the C-terminal section; belongs to the transpeptidase family.</text>
</comment>
<feature type="region of interest" description="Disordered" evidence="16">
    <location>
        <begin position="697"/>
        <end position="717"/>
    </location>
</feature>
<evidence type="ECO:0000256" key="5">
    <source>
        <dbReference type="ARBA" id="ARBA00018638"/>
    </source>
</evidence>
<evidence type="ECO:0000256" key="9">
    <source>
        <dbReference type="ARBA" id="ARBA00022968"/>
    </source>
</evidence>
<dbReference type="GO" id="GO:0030288">
    <property type="term" value="C:outer membrane-bounded periplasmic space"/>
    <property type="evidence" value="ECO:0007669"/>
    <property type="project" value="TreeGrafter"/>
</dbReference>
<evidence type="ECO:0000256" key="1">
    <source>
        <dbReference type="ARBA" id="ARBA00004249"/>
    </source>
</evidence>
<name>A0A975U0Z0_9PROT</name>
<evidence type="ECO:0000256" key="17">
    <source>
        <dbReference type="SAM" id="Phobius"/>
    </source>
</evidence>
<dbReference type="EMBL" id="CP076448">
    <property type="protein sequence ID" value="QXM23674.1"/>
    <property type="molecule type" value="Genomic_DNA"/>
</dbReference>
<evidence type="ECO:0000256" key="6">
    <source>
        <dbReference type="ARBA" id="ARBA00022679"/>
    </source>
</evidence>
<dbReference type="Pfam" id="PF00912">
    <property type="entry name" value="Transgly"/>
    <property type="match status" value="1"/>
</dbReference>
<evidence type="ECO:0000256" key="3">
    <source>
        <dbReference type="ARBA" id="ARBA00007090"/>
    </source>
</evidence>
<accession>A0A975U0Z0</accession>
<comment type="similarity">
    <text evidence="4">In the N-terminal section; belongs to the glycosyltransferase 51 family.</text>
</comment>
<keyword evidence="22" id="KW-1185">Reference proteome</keyword>
<evidence type="ECO:0000313" key="21">
    <source>
        <dbReference type="EMBL" id="QXM23674.1"/>
    </source>
</evidence>
<feature type="region of interest" description="Disordered" evidence="16">
    <location>
        <begin position="1"/>
        <end position="40"/>
    </location>
</feature>
<dbReference type="InterPro" id="IPR031376">
    <property type="entry name" value="PCB_OB"/>
</dbReference>
<feature type="transmembrane region" description="Helical" evidence="17">
    <location>
        <begin position="50"/>
        <end position="73"/>
    </location>
</feature>
<dbReference type="GO" id="GO:0008955">
    <property type="term" value="F:peptidoglycan glycosyltransferase activity"/>
    <property type="evidence" value="ECO:0007669"/>
    <property type="project" value="TreeGrafter"/>
</dbReference>
<evidence type="ECO:0000256" key="13">
    <source>
        <dbReference type="ARBA" id="ARBA00023251"/>
    </source>
</evidence>
<keyword evidence="9" id="KW-0735">Signal-anchor</keyword>
<keyword evidence="7 17" id="KW-0812">Transmembrane</keyword>
<evidence type="ECO:0000256" key="11">
    <source>
        <dbReference type="ARBA" id="ARBA00022989"/>
    </source>
</evidence>
<evidence type="ECO:0000313" key="22">
    <source>
        <dbReference type="Proteomes" id="UP000694001"/>
    </source>
</evidence>
<gene>
    <name evidence="21" type="ORF">KO353_10160</name>
</gene>
<evidence type="ECO:0000256" key="15">
    <source>
        <dbReference type="ARBA" id="ARBA00060592"/>
    </source>
</evidence>
<dbReference type="GO" id="GO:0005886">
    <property type="term" value="C:plasma membrane"/>
    <property type="evidence" value="ECO:0007669"/>
    <property type="project" value="UniProtKB-SubCell"/>
</dbReference>
<dbReference type="Proteomes" id="UP000694001">
    <property type="component" value="Chromosome"/>
</dbReference>
<keyword evidence="8" id="KW-0133">Cell shape</keyword>
<dbReference type="InterPro" id="IPR050396">
    <property type="entry name" value="Glycosyltr_51/Transpeptidase"/>
</dbReference>
<dbReference type="NCBIfam" id="TIGR02074">
    <property type="entry name" value="PBP_1a_fam"/>
    <property type="match status" value="1"/>
</dbReference>
<dbReference type="InterPro" id="IPR001460">
    <property type="entry name" value="PCN-bd_Tpept"/>
</dbReference>
<dbReference type="AlphaFoldDB" id="A0A975U0Z0"/>
<feature type="compositionally biased region" description="Low complexity" evidence="16">
    <location>
        <begin position="9"/>
        <end position="21"/>
    </location>
</feature>
<dbReference type="PANTHER" id="PTHR32282:SF27">
    <property type="entry name" value="PENICILLIN-BINDING PROTEIN 1A"/>
    <property type="match status" value="1"/>
</dbReference>
<comment type="subcellular location">
    <subcellularLocation>
        <location evidence="1">Cell inner membrane</location>
        <topology evidence="1">Single-pass type II membrane protein</topology>
    </subcellularLocation>
</comment>